<dbReference type="EMBL" id="LAZR01014163">
    <property type="protein sequence ID" value="KKM18710.1"/>
    <property type="molecule type" value="Genomic_DNA"/>
</dbReference>
<accession>A0A0F9KTL5</accession>
<organism evidence="1">
    <name type="scientific">marine sediment metagenome</name>
    <dbReference type="NCBI Taxonomy" id="412755"/>
    <lineage>
        <taxon>unclassified sequences</taxon>
        <taxon>metagenomes</taxon>
        <taxon>ecological metagenomes</taxon>
    </lineage>
</organism>
<name>A0A0F9KTL5_9ZZZZ</name>
<proteinExistence type="predicted"/>
<protein>
    <submittedName>
        <fullName evidence="1">Uncharacterized protein</fullName>
    </submittedName>
</protein>
<reference evidence="1" key="1">
    <citation type="journal article" date="2015" name="Nature">
        <title>Complex archaea that bridge the gap between prokaryotes and eukaryotes.</title>
        <authorList>
            <person name="Spang A."/>
            <person name="Saw J.H."/>
            <person name="Jorgensen S.L."/>
            <person name="Zaremba-Niedzwiedzka K."/>
            <person name="Martijn J."/>
            <person name="Lind A.E."/>
            <person name="van Eijk R."/>
            <person name="Schleper C."/>
            <person name="Guy L."/>
            <person name="Ettema T.J."/>
        </authorList>
    </citation>
    <scope>NUCLEOTIDE SEQUENCE</scope>
</reference>
<dbReference type="AlphaFoldDB" id="A0A0F9KTL5"/>
<sequence>MSSEEYRIVNKKGICLRPPNDSIDETILDRVVPIYEHELLEIIRIGILATPRFQEPNIKRYNGGVKIKTAFSSQNPQTLYCICLYPSAMKNTRKFTWVKMEDLILGFENAIRENPELRFYIYYLLMLDKGTEPNFPHVTCEFKKTFPFATGSQVGLMYAPEKKSLDLMAIYRNPEWVEEGGYWKKHGRGLIQDIYTNLPIIGTKYVEADWVKNHAHNLSYLRDVFMVRACDLRARILEREVYDPLPEGKCYEVDIDDV</sequence>
<evidence type="ECO:0000313" key="1">
    <source>
        <dbReference type="EMBL" id="KKM18710.1"/>
    </source>
</evidence>
<comment type="caution">
    <text evidence="1">The sequence shown here is derived from an EMBL/GenBank/DDBJ whole genome shotgun (WGS) entry which is preliminary data.</text>
</comment>
<gene>
    <name evidence="1" type="ORF">LCGC14_1662960</name>
</gene>